<protein>
    <submittedName>
        <fullName evidence="1">Uncharacterized protein</fullName>
    </submittedName>
</protein>
<sequence length="106" mass="12004">MNEVGNNTNNSRESELSVPIKVIPPFRLLVSAAYNPKYYNSSKVSPDDVKNDNAFKTVKNFIRKFETILKHYNVNIDKNGLRYLQVSIENGQDDRSIAPTAQKISA</sequence>
<dbReference type="AlphaFoldDB" id="A0A9P6WYY7"/>
<evidence type="ECO:0000313" key="1">
    <source>
        <dbReference type="EMBL" id="KAG1301405.1"/>
    </source>
</evidence>
<dbReference type="EMBL" id="JAANQT010003116">
    <property type="protein sequence ID" value="KAG1301405.1"/>
    <property type="molecule type" value="Genomic_DNA"/>
</dbReference>
<accession>A0A9P6WYY7</accession>
<evidence type="ECO:0000313" key="2">
    <source>
        <dbReference type="Proteomes" id="UP000716291"/>
    </source>
</evidence>
<comment type="caution">
    <text evidence="1">The sequence shown here is derived from an EMBL/GenBank/DDBJ whole genome shotgun (WGS) entry which is preliminary data.</text>
</comment>
<reference evidence="1" key="1">
    <citation type="journal article" date="2020" name="Microb. Genom.">
        <title>Genetic diversity of clinical and environmental Mucorales isolates obtained from an investigation of mucormycosis cases among solid organ transplant recipients.</title>
        <authorList>
            <person name="Nguyen M.H."/>
            <person name="Kaul D."/>
            <person name="Muto C."/>
            <person name="Cheng S.J."/>
            <person name="Richter R.A."/>
            <person name="Bruno V.M."/>
            <person name="Liu G."/>
            <person name="Beyhan S."/>
            <person name="Sundermann A.J."/>
            <person name="Mounaud S."/>
            <person name="Pasculle A.W."/>
            <person name="Nierman W.C."/>
            <person name="Driscoll E."/>
            <person name="Cumbie R."/>
            <person name="Clancy C.J."/>
            <person name="Dupont C.L."/>
        </authorList>
    </citation>
    <scope>NUCLEOTIDE SEQUENCE</scope>
    <source>
        <strain evidence="1">GL11</strain>
    </source>
</reference>
<organism evidence="1 2">
    <name type="scientific">Rhizopus oryzae</name>
    <name type="common">Mucormycosis agent</name>
    <name type="synonym">Rhizopus arrhizus var. delemar</name>
    <dbReference type="NCBI Taxonomy" id="64495"/>
    <lineage>
        <taxon>Eukaryota</taxon>
        <taxon>Fungi</taxon>
        <taxon>Fungi incertae sedis</taxon>
        <taxon>Mucoromycota</taxon>
        <taxon>Mucoromycotina</taxon>
        <taxon>Mucoromycetes</taxon>
        <taxon>Mucorales</taxon>
        <taxon>Mucorineae</taxon>
        <taxon>Rhizopodaceae</taxon>
        <taxon>Rhizopus</taxon>
    </lineage>
</organism>
<keyword evidence="2" id="KW-1185">Reference proteome</keyword>
<proteinExistence type="predicted"/>
<dbReference type="Proteomes" id="UP000716291">
    <property type="component" value="Unassembled WGS sequence"/>
</dbReference>
<dbReference type="OrthoDB" id="2237066at2759"/>
<gene>
    <name evidence="1" type="ORF">G6F64_011833</name>
</gene>
<name>A0A9P6WYY7_RHIOR</name>